<reference evidence="2 3" key="1">
    <citation type="submission" date="2016-10" db="EMBL/GenBank/DDBJ databases">
        <authorList>
            <person name="de Groot N.N."/>
        </authorList>
    </citation>
    <scope>NUCLEOTIDE SEQUENCE [LARGE SCALE GENOMIC DNA]</scope>
    <source>
        <strain evidence="2 3">DSM 44908</strain>
    </source>
</reference>
<feature type="domain" description="SnoaL-like" evidence="1">
    <location>
        <begin position="7"/>
        <end position="84"/>
    </location>
</feature>
<dbReference type="Gene3D" id="3.10.450.50">
    <property type="match status" value="1"/>
</dbReference>
<name>A0A1I0T1M5_9NOCA</name>
<dbReference type="Pfam" id="PF12680">
    <property type="entry name" value="SnoaL_2"/>
    <property type="match status" value="1"/>
</dbReference>
<organism evidence="2 3">
    <name type="scientific">Rhodococcoides kroppenstedtii</name>
    <dbReference type="NCBI Taxonomy" id="293050"/>
    <lineage>
        <taxon>Bacteria</taxon>
        <taxon>Bacillati</taxon>
        <taxon>Actinomycetota</taxon>
        <taxon>Actinomycetes</taxon>
        <taxon>Mycobacteriales</taxon>
        <taxon>Nocardiaceae</taxon>
        <taxon>Rhodococcoides</taxon>
    </lineage>
</organism>
<protein>
    <submittedName>
        <fullName evidence="2">SnoaL-like domain-containing protein</fullName>
    </submittedName>
</protein>
<dbReference type="InterPro" id="IPR032710">
    <property type="entry name" value="NTF2-like_dom_sf"/>
</dbReference>
<proteinExistence type="predicted"/>
<dbReference type="Proteomes" id="UP000182054">
    <property type="component" value="Unassembled WGS sequence"/>
</dbReference>
<dbReference type="GeneID" id="85485137"/>
<evidence type="ECO:0000259" key="1">
    <source>
        <dbReference type="Pfam" id="PF12680"/>
    </source>
</evidence>
<dbReference type="InterPro" id="IPR037401">
    <property type="entry name" value="SnoaL-like"/>
</dbReference>
<dbReference type="EMBL" id="FOJN01000003">
    <property type="protein sequence ID" value="SFA45587.1"/>
    <property type="molecule type" value="Genomic_DNA"/>
</dbReference>
<gene>
    <name evidence="2" type="ORF">SAMN05444374_103294</name>
</gene>
<dbReference type="SUPFAM" id="SSF54427">
    <property type="entry name" value="NTF2-like"/>
    <property type="match status" value="1"/>
</dbReference>
<sequence>MIRPSPVRRLIDAVNAGDAEALLEAFDGGGAVDDRGRMHRGRSAIAAWSSSVLIGAGVRLSALSVEGDDTFTVVVAEDRRGGTGLRTFTFALDGESIRLMTVR</sequence>
<dbReference type="AlphaFoldDB" id="A0A1I0T1M5"/>
<accession>A0A1I0T1M5</accession>
<dbReference type="RefSeq" id="WP_074921967.1">
    <property type="nucleotide sequence ID" value="NZ_FOJN01000003.1"/>
</dbReference>
<evidence type="ECO:0000313" key="3">
    <source>
        <dbReference type="Proteomes" id="UP000182054"/>
    </source>
</evidence>
<evidence type="ECO:0000313" key="2">
    <source>
        <dbReference type="EMBL" id="SFA45587.1"/>
    </source>
</evidence>